<evidence type="ECO:0000313" key="2">
    <source>
        <dbReference type="EMBL" id="KAJ7778176.1"/>
    </source>
</evidence>
<dbReference type="Proteomes" id="UP001215598">
    <property type="component" value="Unassembled WGS sequence"/>
</dbReference>
<feature type="region of interest" description="Disordered" evidence="1">
    <location>
        <begin position="172"/>
        <end position="207"/>
    </location>
</feature>
<feature type="compositionally biased region" description="Basic residues" evidence="1">
    <location>
        <begin position="183"/>
        <end position="195"/>
    </location>
</feature>
<feature type="compositionally biased region" description="Low complexity" evidence="1">
    <location>
        <begin position="198"/>
        <end position="207"/>
    </location>
</feature>
<sequence>MPSFPTMLPRIRIVRLERPHQNTLHLPPRPLPQHVRPCGAVSGVRRQKRRQRPDELGGAVRRGEDVDYVGLCSPTSLSSTCVCIRTGVCAERRSGRPTVPVPIHRAARARGRALRLALALLGGREQRREAERRAGGGAGARAPRAAGAVGIRGGGGGERRVRFVVMRVQVRRRRRGGQEPRSRRGRRVRVRRRGGRGAPVESPLPTLTYPTCPTVDWGAASAAPTPGTTDELPPVHLGRVEGGVGRAGEEPAGEGADEDDLLEDAFFVAFASCCSCSCSLSVLWVGRGGRSRRRSGSMLVVRMRRRQERHQRVEGARSVPARPTPTSPRRPVFVFTAS</sequence>
<keyword evidence="3" id="KW-1185">Reference proteome</keyword>
<dbReference type="AlphaFoldDB" id="A0AAD7K4E3"/>
<accession>A0AAD7K4E3</accession>
<feature type="region of interest" description="Disordered" evidence="1">
    <location>
        <begin position="304"/>
        <end position="338"/>
    </location>
</feature>
<organism evidence="2 3">
    <name type="scientific">Mycena metata</name>
    <dbReference type="NCBI Taxonomy" id="1033252"/>
    <lineage>
        <taxon>Eukaryota</taxon>
        <taxon>Fungi</taxon>
        <taxon>Dikarya</taxon>
        <taxon>Basidiomycota</taxon>
        <taxon>Agaricomycotina</taxon>
        <taxon>Agaricomycetes</taxon>
        <taxon>Agaricomycetidae</taxon>
        <taxon>Agaricales</taxon>
        <taxon>Marasmiineae</taxon>
        <taxon>Mycenaceae</taxon>
        <taxon>Mycena</taxon>
    </lineage>
</organism>
<comment type="caution">
    <text evidence="2">The sequence shown here is derived from an EMBL/GenBank/DDBJ whole genome shotgun (WGS) entry which is preliminary data.</text>
</comment>
<evidence type="ECO:0000313" key="3">
    <source>
        <dbReference type="Proteomes" id="UP001215598"/>
    </source>
</evidence>
<name>A0AAD7K4E3_9AGAR</name>
<evidence type="ECO:0000256" key="1">
    <source>
        <dbReference type="SAM" id="MobiDB-lite"/>
    </source>
</evidence>
<dbReference type="EMBL" id="JARKIB010000007">
    <property type="protein sequence ID" value="KAJ7778176.1"/>
    <property type="molecule type" value="Genomic_DNA"/>
</dbReference>
<reference evidence="2" key="1">
    <citation type="submission" date="2023-03" db="EMBL/GenBank/DDBJ databases">
        <title>Massive genome expansion in bonnet fungi (Mycena s.s.) driven by repeated elements and novel gene families across ecological guilds.</title>
        <authorList>
            <consortium name="Lawrence Berkeley National Laboratory"/>
            <person name="Harder C.B."/>
            <person name="Miyauchi S."/>
            <person name="Viragh M."/>
            <person name="Kuo A."/>
            <person name="Thoen E."/>
            <person name="Andreopoulos B."/>
            <person name="Lu D."/>
            <person name="Skrede I."/>
            <person name="Drula E."/>
            <person name="Henrissat B."/>
            <person name="Morin E."/>
            <person name="Kohler A."/>
            <person name="Barry K."/>
            <person name="LaButti K."/>
            <person name="Morin E."/>
            <person name="Salamov A."/>
            <person name="Lipzen A."/>
            <person name="Mereny Z."/>
            <person name="Hegedus B."/>
            <person name="Baldrian P."/>
            <person name="Stursova M."/>
            <person name="Weitz H."/>
            <person name="Taylor A."/>
            <person name="Grigoriev I.V."/>
            <person name="Nagy L.G."/>
            <person name="Martin F."/>
            <person name="Kauserud H."/>
        </authorList>
    </citation>
    <scope>NUCLEOTIDE SEQUENCE</scope>
    <source>
        <strain evidence="2">CBHHK182m</strain>
    </source>
</reference>
<protein>
    <submittedName>
        <fullName evidence="2">Uncharacterized protein</fullName>
    </submittedName>
</protein>
<gene>
    <name evidence="2" type="ORF">B0H16DRAFT_1502517</name>
</gene>
<proteinExistence type="predicted"/>